<name>A0A2N9YE51_9GAMM</name>
<evidence type="ECO:0000313" key="2">
    <source>
        <dbReference type="EMBL" id="AUI68768.1"/>
    </source>
</evidence>
<dbReference type="SUPFAM" id="SSF48452">
    <property type="entry name" value="TPR-like"/>
    <property type="match status" value="1"/>
</dbReference>
<dbReference type="InterPro" id="IPR011990">
    <property type="entry name" value="TPR-like_helical_dom_sf"/>
</dbReference>
<dbReference type="InterPro" id="IPR014562">
    <property type="entry name" value="UCP030959_TPR_rpt-cont"/>
</dbReference>
<dbReference type="OrthoDB" id="7559170at2"/>
<keyword evidence="1" id="KW-1133">Transmembrane helix</keyword>
<keyword evidence="1" id="KW-0812">Transmembrane</keyword>
<dbReference type="InterPro" id="IPR019734">
    <property type="entry name" value="TPR_rpt"/>
</dbReference>
<dbReference type="Gene3D" id="1.25.40.10">
    <property type="entry name" value="Tetratricopeptide repeat domain"/>
    <property type="match status" value="1"/>
</dbReference>
<dbReference type="PIRSF" id="PIRSF030959">
    <property type="entry name" value="UCP030959"/>
    <property type="match status" value="1"/>
</dbReference>
<keyword evidence="1" id="KW-0472">Membrane</keyword>
<dbReference type="KEGG" id="blep:AL038_15620"/>
<dbReference type="EMBL" id="CP018889">
    <property type="protein sequence ID" value="AUI68768.1"/>
    <property type="molecule type" value="Genomic_DNA"/>
</dbReference>
<reference evidence="3" key="1">
    <citation type="submission" date="2016-12" db="EMBL/GenBank/DDBJ databases">
        <title>Complete Genome Sequence of Beggiatoa leptomitiformis D-401.</title>
        <authorList>
            <person name="Fomenkov A."/>
            <person name="Vincze T."/>
            <person name="Grabovich M."/>
            <person name="Anton B.P."/>
            <person name="Dubinina G."/>
            <person name="Orlova M."/>
            <person name="Belousova E."/>
            <person name="Roberts R.J."/>
        </authorList>
    </citation>
    <scope>NUCLEOTIDE SEQUENCE [LARGE SCALE GENOMIC DNA]</scope>
    <source>
        <strain evidence="3">D-401</strain>
    </source>
</reference>
<accession>A0A2N9YE51</accession>
<gene>
    <name evidence="2" type="ORF">BLE401_08635</name>
</gene>
<sequence>MPAFLSLSVLCQIICVIHAHRTDRRDWIWIILIFSLVGCAFYFFLEMLPDLRNSRTGRRVVKDVLKAIDPTMTLKQRARALSISDNVQNKLNLADECIVHQSYPEAAELYRSCLTGIYKDDPKILLSLAQTLFFMGEFANTKQTLDRLIATNPDFKSQDGHLLYARALEQLGDTALAIDEYQVLASYYSGYEAKCRYGLLLKRLGRTEQARAIFAEIGTLASNLSKGQRKLQKEWIDIARENMS</sequence>
<dbReference type="Proteomes" id="UP000234271">
    <property type="component" value="Chromosome"/>
</dbReference>
<proteinExistence type="predicted"/>
<dbReference type="Pfam" id="PF13181">
    <property type="entry name" value="TPR_8"/>
    <property type="match status" value="1"/>
</dbReference>
<dbReference type="Pfam" id="PF13174">
    <property type="entry name" value="TPR_6"/>
    <property type="match status" value="1"/>
</dbReference>
<dbReference type="RefSeq" id="WP_062154385.1">
    <property type="nucleotide sequence ID" value="NZ_CP012373.2"/>
</dbReference>
<feature type="transmembrane region" description="Helical" evidence="1">
    <location>
        <begin position="29"/>
        <end position="48"/>
    </location>
</feature>
<dbReference type="AlphaFoldDB" id="A0A2N9YE51"/>
<evidence type="ECO:0000256" key="1">
    <source>
        <dbReference type="SAM" id="Phobius"/>
    </source>
</evidence>
<protein>
    <submittedName>
        <fullName evidence="2">Tetratricopeptide repeat protein</fullName>
    </submittedName>
</protein>
<organism evidence="2 3">
    <name type="scientific">Beggiatoa leptomitoformis</name>
    <dbReference type="NCBI Taxonomy" id="288004"/>
    <lineage>
        <taxon>Bacteria</taxon>
        <taxon>Pseudomonadati</taxon>
        <taxon>Pseudomonadota</taxon>
        <taxon>Gammaproteobacteria</taxon>
        <taxon>Thiotrichales</taxon>
        <taxon>Thiotrichaceae</taxon>
        <taxon>Beggiatoa</taxon>
    </lineage>
</organism>
<dbReference type="STRING" id="288004.AL038_15620"/>
<keyword evidence="3" id="KW-1185">Reference proteome</keyword>
<evidence type="ECO:0000313" key="3">
    <source>
        <dbReference type="Proteomes" id="UP000234271"/>
    </source>
</evidence>